<feature type="compositionally biased region" description="Basic and acidic residues" evidence="12">
    <location>
        <begin position="1053"/>
        <end position="1063"/>
    </location>
</feature>
<dbReference type="CDD" id="cd18659">
    <property type="entry name" value="CD2_tandem"/>
    <property type="match status" value="1"/>
</dbReference>
<dbReference type="CDD" id="cd18793">
    <property type="entry name" value="SF2_C_SNF"/>
    <property type="match status" value="1"/>
</dbReference>
<comment type="subcellular location">
    <subcellularLocation>
        <location evidence="1">Nucleus</location>
    </subcellularLocation>
</comment>
<feature type="region of interest" description="Disordered" evidence="12">
    <location>
        <begin position="1305"/>
        <end position="1474"/>
    </location>
</feature>
<evidence type="ECO:0000256" key="11">
    <source>
        <dbReference type="ARBA" id="ARBA00023242"/>
    </source>
</evidence>
<dbReference type="GO" id="GO:0004386">
    <property type="term" value="F:helicase activity"/>
    <property type="evidence" value="ECO:0007669"/>
    <property type="project" value="UniProtKB-KW"/>
</dbReference>
<dbReference type="InterPro" id="IPR023780">
    <property type="entry name" value="Chromo_domain"/>
</dbReference>
<gene>
    <name evidence="16" type="ORF">GT037_005288</name>
</gene>
<dbReference type="InterPro" id="IPR023779">
    <property type="entry name" value="Chromodomain_CS"/>
</dbReference>
<evidence type="ECO:0000256" key="10">
    <source>
        <dbReference type="ARBA" id="ARBA00023163"/>
    </source>
</evidence>
<dbReference type="InterPro" id="IPR000330">
    <property type="entry name" value="SNF2_N"/>
</dbReference>
<keyword evidence="16" id="KW-0347">Helicase</keyword>
<dbReference type="GO" id="GO:0003677">
    <property type="term" value="F:DNA binding"/>
    <property type="evidence" value="ECO:0007669"/>
    <property type="project" value="UniProtKB-KW"/>
</dbReference>
<dbReference type="InterPro" id="IPR056302">
    <property type="entry name" value="CHD1-2/Hrp3_HTH"/>
</dbReference>
<feature type="domain" description="Helicase ATP-binding" evidence="14">
    <location>
        <begin position="465"/>
        <end position="636"/>
    </location>
</feature>
<feature type="domain" description="Chromo" evidence="13">
    <location>
        <begin position="367"/>
        <end position="427"/>
    </location>
</feature>
<feature type="compositionally biased region" description="Basic residues" evidence="12">
    <location>
        <begin position="2028"/>
        <end position="2046"/>
    </location>
</feature>
<keyword evidence="11" id="KW-0539">Nucleus</keyword>
<keyword evidence="6" id="KW-0378">Hydrolase</keyword>
<feature type="compositionally biased region" description="Basic and acidic residues" evidence="12">
    <location>
        <begin position="1422"/>
        <end position="1444"/>
    </location>
</feature>
<feature type="compositionally biased region" description="Basic and acidic residues" evidence="12">
    <location>
        <begin position="1348"/>
        <end position="1414"/>
    </location>
</feature>
<keyword evidence="7" id="KW-0067">ATP-binding</keyword>
<dbReference type="RefSeq" id="XP_038787285.1">
    <property type="nucleotide sequence ID" value="XM_038930335.1"/>
</dbReference>
<dbReference type="PROSITE" id="PS51194">
    <property type="entry name" value="HELICASE_CTER"/>
    <property type="match status" value="1"/>
</dbReference>
<dbReference type="InterPro" id="IPR001650">
    <property type="entry name" value="Helicase_C-like"/>
</dbReference>
<dbReference type="SMART" id="SM01176">
    <property type="entry name" value="DUF4208"/>
    <property type="match status" value="1"/>
</dbReference>
<dbReference type="PANTHER" id="PTHR45623">
    <property type="entry name" value="CHROMODOMAIN-HELICASE-DNA-BINDING PROTEIN 3-RELATED-RELATED"/>
    <property type="match status" value="1"/>
</dbReference>
<name>A0A8H7EEQ1_9PLEO</name>
<dbReference type="GeneID" id="62203513"/>
<reference evidence="16" key="2">
    <citation type="submission" date="2020-08" db="EMBL/GenBank/DDBJ databases">
        <title>Draft Genome Sequence of Cumin Blight Pathogen Alternaria burnsii.</title>
        <authorList>
            <person name="Feng Z."/>
        </authorList>
    </citation>
    <scope>NUCLEOTIDE SEQUENCE</scope>
    <source>
        <strain evidence="16">CBS107.38</strain>
    </source>
</reference>
<feature type="region of interest" description="Disordered" evidence="12">
    <location>
        <begin position="1"/>
        <end position="229"/>
    </location>
</feature>
<dbReference type="Pfam" id="PF00271">
    <property type="entry name" value="Helicase_C"/>
    <property type="match status" value="1"/>
</dbReference>
<evidence type="ECO:0000259" key="14">
    <source>
        <dbReference type="PROSITE" id="PS51192"/>
    </source>
</evidence>
<keyword evidence="8" id="KW-0805">Transcription regulation</keyword>
<dbReference type="SUPFAM" id="SSF52540">
    <property type="entry name" value="P-loop containing nucleoside triphosphate hydrolases"/>
    <property type="match status" value="2"/>
</dbReference>
<keyword evidence="17" id="KW-1185">Reference proteome</keyword>
<feature type="region of interest" description="Disordered" evidence="12">
    <location>
        <begin position="1023"/>
        <end position="1093"/>
    </location>
</feature>
<feature type="compositionally biased region" description="Basic and acidic residues" evidence="12">
    <location>
        <begin position="1080"/>
        <end position="1093"/>
    </location>
</feature>
<feature type="compositionally biased region" description="Basic and acidic residues" evidence="12">
    <location>
        <begin position="1454"/>
        <end position="1474"/>
    </location>
</feature>
<feature type="compositionally biased region" description="Low complexity" evidence="12">
    <location>
        <begin position="41"/>
        <end position="56"/>
    </location>
</feature>
<feature type="compositionally biased region" description="Polar residues" evidence="12">
    <location>
        <begin position="172"/>
        <end position="188"/>
    </location>
</feature>
<dbReference type="GO" id="GO:0034728">
    <property type="term" value="P:nucleosome organization"/>
    <property type="evidence" value="ECO:0007669"/>
    <property type="project" value="TreeGrafter"/>
</dbReference>
<evidence type="ECO:0000256" key="6">
    <source>
        <dbReference type="ARBA" id="ARBA00022801"/>
    </source>
</evidence>
<dbReference type="SUPFAM" id="SSF56300">
    <property type="entry name" value="Metallo-dependent phosphatases"/>
    <property type="match status" value="1"/>
</dbReference>
<dbReference type="GO" id="GO:0000785">
    <property type="term" value="C:chromatin"/>
    <property type="evidence" value="ECO:0007669"/>
    <property type="project" value="TreeGrafter"/>
</dbReference>
<dbReference type="InterPro" id="IPR029052">
    <property type="entry name" value="Metallo-depent_PP-like"/>
</dbReference>
<evidence type="ECO:0000256" key="9">
    <source>
        <dbReference type="ARBA" id="ARBA00023125"/>
    </source>
</evidence>
<dbReference type="InterPro" id="IPR027417">
    <property type="entry name" value="P-loop_NTPase"/>
</dbReference>
<comment type="similarity">
    <text evidence="2">Belongs to the SNF2/RAD54 helicase family.</text>
</comment>
<feature type="compositionally biased region" description="Acidic residues" evidence="12">
    <location>
        <begin position="1069"/>
        <end position="1079"/>
    </location>
</feature>
<dbReference type="InterPro" id="IPR049730">
    <property type="entry name" value="SNF2/RAD54-like_C"/>
</dbReference>
<evidence type="ECO:0000256" key="5">
    <source>
        <dbReference type="ARBA" id="ARBA00022741"/>
    </source>
</evidence>
<dbReference type="Gene3D" id="3.40.50.10810">
    <property type="entry name" value="Tandem AAA-ATPase domain"/>
    <property type="match status" value="1"/>
</dbReference>
<dbReference type="Pfam" id="PF00385">
    <property type="entry name" value="Chromo"/>
    <property type="match status" value="2"/>
</dbReference>
<dbReference type="PROSITE" id="PS50013">
    <property type="entry name" value="CHROMO_2"/>
    <property type="match status" value="2"/>
</dbReference>
<dbReference type="Pfam" id="PF23588">
    <property type="entry name" value="HTH_CHD1_Hrp3"/>
    <property type="match status" value="1"/>
</dbReference>
<keyword evidence="10" id="KW-0804">Transcription</keyword>
<evidence type="ECO:0000256" key="1">
    <source>
        <dbReference type="ARBA" id="ARBA00004123"/>
    </source>
</evidence>
<feature type="region of interest" description="Disordered" evidence="12">
    <location>
        <begin position="2027"/>
        <end position="2064"/>
    </location>
</feature>
<evidence type="ECO:0000256" key="8">
    <source>
        <dbReference type="ARBA" id="ARBA00023015"/>
    </source>
</evidence>
<dbReference type="GO" id="GO:0140658">
    <property type="term" value="F:ATP-dependent chromatin remodeler activity"/>
    <property type="evidence" value="ECO:0007669"/>
    <property type="project" value="TreeGrafter"/>
</dbReference>
<reference evidence="16" key="1">
    <citation type="submission" date="2020-01" db="EMBL/GenBank/DDBJ databases">
        <authorList>
            <person name="Feng Z.H.Z."/>
        </authorList>
    </citation>
    <scope>NUCLEOTIDE SEQUENCE</scope>
    <source>
        <strain evidence="16">CBS107.38</strain>
    </source>
</reference>
<dbReference type="GO" id="GO:0003682">
    <property type="term" value="F:chromatin binding"/>
    <property type="evidence" value="ECO:0007669"/>
    <property type="project" value="TreeGrafter"/>
</dbReference>
<evidence type="ECO:0000259" key="13">
    <source>
        <dbReference type="PROSITE" id="PS50013"/>
    </source>
</evidence>
<dbReference type="InterPro" id="IPR041805">
    <property type="entry name" value="ASMase/PPN1_MPP"/>
</dbReference>
<dbReference type="InterPro" id="IPR014001">
    <property type="entry name" value="Helicase_ATP-bd"/>
</dbReference>
<dbReference type="GO" id="GO:0005524">
    <property type="term" value="F:ATP binding"/>
    <property type="evidence" value="ECO:0007669"/>
    <property type="project" value="UniProtKB-KW"/>
</dbReference>
<dbReference type="Proteomes" id="UP000596902">
    <property type="component" value="Unassembled WGS sequence"/>
</dbReference>
<dbReference type="Gene3D" id="3.40.50.300">
    <property type="entry name" value="P-loop containing nucleotide triphosphate hydrolases"/>
    <property type="match status" value="1"/>
</dbReference>
<feature type="compositionally biased region" description="Acidic residues" evidence="12">
    <location>
        <begin position="150"/>
        <end position="159"/>
    </location>
</feature>
<keyword evidence="5" id="KW-0547">Nucleotide-binding</keyword>
<dbReference type="FunFam" id="3.60.21.10:FF:000082">
    <property type="entry name" value="Endopolyphosphatase"/>
    <property type="match status" value="1"/>
</dbReference>
<dbReference type="InterPro" id="IPR016197">
    <property type="entry name" value="Chromo-like_dom_sf"/>
</dbReference>
<evidence type="ECO:0000256" key="4">
    <source>
        <dbReference type="ARBA" id="ARBA00022737"/>
    </source>
</evidence>
<dbReference type="Pfam" id="PF00176">
    <property type="entry name" value="SNF2-rel_dom"/>
    <property type="match status" value="1"/>
</dbReference>
<keyword evidence="9" id="KW-0238">DNA-binding</keyword>
<dbReference type="Gene3D" id="6.10.140.1440">
    <property type="match status" value="1"/>
</dbReference>
<dbReference type="GO" id="GO:0042393">
    <property type="term" value="F:histone binding"/>
    <property type="evidence" value="ECO:0007669"/>
    <property type="project" value="TreeGrafter"/>
</dbReference>
<dbReference type="Pfam" id="PF13907">
    <property type="entry name" value="CHD1-like_C"/>
    <property type="match status" value="1"/>
</dbReference>
<feature type="compositionally biased region" description="Basic and acidic residues" evidence="12">
    <location>
        <begin position="1305"/>
        <end position="1316"/>
    </location>
</feature>
<feature type="compositionally biased region" description="Basic residues" evidence="12">
    <location>
        <begin position="2216"/>
        <end position="2236"/>
    </location>
</feature>
<evidence type="ECO:0000256" key="3">
    <source>
        <dbReference type="ARBA" id="ARBA00011353"/>
    </source>
</evidence>
<evidence type="ECO:0000313" key="17">
    <source>
        <dbReference type="Proteomes" id="UP000596902"/>
    </source>
</evidence>
<dbReference type="InterPro" id="IPR025260">
    <property type="entry name" value="CHD1-like_C"/>
</dbReference>
<proteinExistence type="inferred from homology"/>
<feature type="domain" description="Helicase C-terminal" evidence="15">
    <location>
        <begin position="767"/>
        <end position="925"/>
    </location>
</feature>
<dbReference type="InterPro" id="IPR000953">
    <property type="entry name" value="Chromo/chromo_shadow_dom"/>
</dbReference>
<comment type="subunit">
    <text evidence="3">Component of the NuA4 histone acetyltransferase complex.</text>
</comment>
<organism evidence="16 17">
    <name type="scientific">Alternaria burnsii</name>
    <dbReference type="NCBI Taxonomy" id="1187904"/>
    <lineage>
        <taxon>Eukaryota</taxon>
        <taxon>Fungi</taxon>
        <taxon>Dikarya</taxon>
        <taxon>Ascomycota</taxon>
        <taxon>Pezizomycotina</taxon>
        <taxon>Dothideomycetes</taxon>
        <taxon>Pleosporomycetidae</taxon>
        <taxon>Pleosporales</taxon>
        <taxon>Pleosporineae</taxon>
        <taxon>Pleosporaceae</taxon>
        <taxon>Alternaria</taxon>
        <taxon>Alternaria sect. Alternaria</taxon>
    </lineage>
</organism>
<dbReference type="GO" id="GO:0016887">
    <property type="term" value="F:ATP hydrolysis activity"/>
    <property type="evidence" value="ECO:0007669"/>
    <property type="project" value="TreeGrafter"/>
</dbReference>
<evidence type="ECO:0000256" key="12">
    <source>
        <dbReference type="SAM" id="MobiDB-lite"/>
    </source>
</evidence>
<dbReference type="SMART" id="SM00487">
    <property type="entry name" value="DEXDc"/>
    <property type="match status" value="1"/>
</dbReference>
<comment type="caution">
    <text evidence="16">The sequence shown here is derived from an EMBL/GenBank/DDBJ whole genome shotgun (WGS) entry which is preliminary data.</text>
</comment>
<protein>
    <submittedName>
        <fullName evidence="16">Chromodomain helicase</fullName>
    </submittedName>
</protein>
<evidence type="ECO:0000256" key="2">
    <source>
        <dbReference type="ARBA" id="ARBA00007025"/>
    </source>
</evidence>
<evidence type="ECO:0000256" key="7">
    <source>
        <dbReference type="ARBA" id="ARBA00022840"/>
    </source>
</evidence>
<feature type="region of interest" description="Disordered" evidence="12">
    <location>
        <begin position="2260"/>
        <end position="2280"/>
    </location>
</feature>
<dbReference type="GO" id="GO:0005634">
    <property type="term" value="C:nucleus"/>
    <property type="evidence" value="ECO:0007669"/>
    <property type="project" value="UniProtKB-SubCell"/>
</dbReference>
<evidence type="ECO:0000313" key="16">
    <source>
        <dbReference type="EMBL" id="KAF7677076.1"/>
    </source>
</evidence>
<dbReference type="SMART" id="SM00490">
    <property type="entry name" value="HELICc"/>
    <property type="match status" value="1"/>
</dbReference>
<dbReference type="InterPro" id="IPR038718">
    <property type="entry name" value="SNF2-like_sf"/>
</dbReference>
<keyword evidence="4" id="KW-0677">Repeat</keyword>
<dbReference type="PANTHER" id="PTHR45623:SF14">
    <property type="entry name" value="CHROMODOMAIN-HELICASE-DNA-BINDING PROTEIN 1"/>
    <property type="match status" value="1"/>
</dbReference>
<accession>A0A8H7EEQ1</accession>
<feature type="region of interest" description="Disordered" evidence="12">
    <location>
        <begin position="2122"/>
        <end position="2147"/>
    </location>
</feature>
<dbReference type="PROSITE" id="PS51192">
    <property type="entry name" value="HELICASE_ATP_BIND_1"/>
    <property type="match status" value="1"/>
</dbReference>
<dbReference type="EMBL" id="JAAABM010000006">
    <property type="protein sequence ID" value="KAF7677076.1"/>
    <property type="molecule type" value="Genomic_DNA"/>
</dbReference>
<feature type="compositionally biased region" description="Acidic residues" evidence="12">
    <location>
        <begin position="2270"/>
        <end position="2280"/>
    </location>
</feature>
<feature type="compositionally biased region" description="Acidic residues" evidence="12">
    <location>
        <begin position="2188"/>
        <end position="2212"/>
    </location>
</feature>
<sequence>MMPSSPGHVASVPYTNGHLSPLAAHTATADSSSHHSDSEQSDSQEAAAVDQASDVDAPGEEYDEDDEVAAASDSSDDVDAEGEPDGDYDSESPPSAQEESDRARSSSQESTRPRKRKASDEKEDYIEQNPELYGLRRSGRARPSRRIMDSDDEDDEDYSSDQPRKRQRTASRKTSNVPTPVYRSANSDSESDGYVGARRNIPTKKQRQRQQAVAAGREPPSQAEVRFSVRRSAQVANYNEEEDEDEFVEDDDDMTPNYWATAPEDTGPVIDKILDHRPKDGLEMDPSFDKRDFEYLVKWQDKAHYHSTWEDYKTAASYKGYRKLDNYYKGPVQNDMYVYSRKNADPEEYEQHMVAREAERESQLDFHVVERVIDSRDGEDELEYFVKWKGLTYEFCTWEPASLVSRLSQSEIDRFLDRSSNRPSSDAREANPNTRRKFVKLDTQPDYIKYGQLRSFQLQGVNFLAHNWCRGTNVILADEMGLGKTVQTVSFINWLRHDRRQDGPMICVVPLSTMPAWADTFNNWTPDVNYVIYTGREEARSIIRDKELLVDGNTKKIKFNVLLTTYEYVLADWQFLQSISWQFLAVDEAHRLKNRESQLYDRLRQFKAPCRLLITGTPIQNTLGELAALMDFLMPGKISVDENVDLASEDASQKLAELSSAIQPYMIRRTKEKVENDLPPKSEKILRVELSDIQLEYYKNILTRNYEALNEGGVGHKQSLLNIVMELKKASNHALLFPNAENKLVKPGASKEETLKALITSSGKMMLLDRLLGKLKADGHRVLIFSQMVHMLDILTDYLKLRNYPFQRLDGTVPAAERKIAIDHFNSPGSEDYCFLLSTRAGGLGINLMTADTVVIFDSDWNPQADLQAMARAHRIGQQKPVSVYRLVSKDTIEEEILERARNKRMLEFITIQRGVTDRQQKELNDKMSRAAAEPTSADDINNILKRRGQKMFEQSGNQKKLEELDIDSVLENAEEHKTEQAAGLTSDGGEEFLRNFEYTDVKIDLEWDDIIPKEELEAVKADIQQRKDEEETQKLLEENAPRKRKAASASAREQRAAKKRALEASQVDADDDEQSEQDDSVKRDPKRPLNTKEARNLIGAYCRYGSLDERGEEMLRAARLVGRDMGVVKATLDEIIAMSTQLVKDEQTRLKNLEAETKRPITKKDKKAVLFDFGNVKKVNAETILERPIEMRVLKEAVEATSEWRNFRVPDAIKPASYSCPWGAREDGMLCIGIQRHGYGAWIPIRDDPDLGLTDKFYLEEHRVDKKEERTKADEKNAKSPGAVHLVRRANYLLTVLKDKSTSDPNVKRLMENHHRNNKKHQLNIARRADKGVSASPAPAGLARKVQGRDSERPTHRAHSGSEIRRPDSRTEGRHHDRSRDDRPRHSDQYRPSDAHRKEHRNDRGSIDRRAQTSDRNGTPENRKKSNGDVDRQRPRLSEDRPRSHSQSQVPDRSVETPKPKEKKPDDFLERKLRPVRDNLGRLKKATPKNYPQKETMVKVLKIELIAIGNFIRAETRDNVELEDRLWNYTINHHWPRPGVTVAAVKGIRNAGSGSIDADSRRKLAGRFLHITDFHPDPFYKTYSSTESDAACHRRHGPAGLYGAETTGCDSPFALVNQTFKWIEDNLKDDIDFIIWTGDSARHDNDEDIPRTQTQVIEQNEYMVSKFAEVFGLSGQGHGPNSFAIPIVPTWGNNDIMPHNIFTPGPNRWTIKYLDIWRGFIPEAQRHQFQQGGWFSVEVIPGKLAVISLNTIYFFTSNSAVDGCAKKHEPGYEHMEWLRIQLQILRDRGMKAILIGHVPPARVDSKESWDETCWQKYALFGRQFRDVIVGSLYGHMNIDHFMLQDFEHIEKDTENGKMGAIKNRPSLAKDINLLENGEVTVASASDYLLNLREAWAQLPAPPAKSNKKSRSKNVDEGEDGDSLWAWLVSMFEKSSKDRKEERKKYLEKIGGRYAERYAVTHVAPSVVPNYFPTLRIIEYNITGLEHLNVASSPISPPTIDTPVEQLPITATNFDDDEEYLRDVETARKRKHKGRKDKKKQRKYKFKVPDGPSKSAPPGPAYSPQTLTWTRHVQYFANLTHINNDFLEPPPEIVKTAPAETSINEDSASTIFGFAVSPDGKLENKKWNEGKHKKHQGKQPRPEPHPNEFVFEIEYDTKKDRGFADLTVRRWVEYARKIGSSASKSAQVEEEEVGDMAGDEDFETDEDEDDELNATKGKKHKHKKGKKGKHHKKHKASREWFTFVKRAFVGTMDPQEIKQLFNAGSSSSEASEEAQEIMEL</sequence>
<dbReference type="CDD" id="cd00842">
    <property type="entry name" value="MPP_ASMase"/>
    <property type="match status" value="1"/>
</dbReference>
<feature type="compositionally biased region" description="Acidic residues" evidence="12">
    <location>
        <begin position="57"/>
        <end position="90"/>
    </location>
</feature>
<dbReference type="Gene3D" id="1.10.10.60">
    <property type="entry name" value="Homeodomain-like"/>
    <property type="match status" value="1"/>
</dbReference>
<dbReference type="SMART" id="SM00298">
    <property type="entry name" value="CHROMO"/>
    <property type="match status" value="2"/>
</dbReference>
<feature type="compositionally biased region" description="Basic and acidic residues" evidence="12">
    <location>
        <begin position="1023"/>
        <end position="1042"/>
    </location>
</feature>
<feature type="domain" description="Chromo" evidence="13">
    <location>
        <begin position="268"/>
        <end position="329"/>
    </location>
</feature>
<evidence type="ECO:0000259" key="15">
    <source>
        <dbReference type="PROSITE" id="PS51194"/>
    </source>
</evidence>
<dbReference type="PROSITE" id="PS00598">
    <property type="entry name" value="CHROMO_1"/>
    <property type="match status" value="1"/>
</dbReference>
<feature type="region of interest" description="Disordered" evidence="12">
    <location>
        <begin position="2180"/>
        <end position="2238"/>
    </location>
</feature>
<dbReference type="SUPFAM" id="SSF54160">
    <property type="entry name" value="Chromo domain-like"/>
    <property type="match status" value="2"/>
</dbReference>
<dbReference type="Gene3D" id="2.40.50.40">
    <property type="match status" value="2"/>
</dbReference>